<dbReference type="GeneID" id="34555088"/>
<dbReference type="STRING" id="1209926.A0A1G4BN35"/>
<dbReference type="InterPro" id="IPR053137">
    <property type="entry name" value="NLR-like"/>
</dbReference>
<evidence type="ECO:0000256" key="1">
    <source>
        <dbReference type="SAM" id="SignalP"/>
    </source>
</evidence>
<dbReference type="InterPro" id="IPR000845">
    <property type="entry name" value="Nucleoside_phosphorylase_d"/>
</dbReference>
<dbReference type="EMBL" id="MJBS01000010">
    <property type="protein sequence ID" value="OHF02824.1"/>
    <property type="molecule type" value="Genomic_DNA"/>
</dbReference>
<feature type="domain" description="Nucleoside phosphorylase" evidence="2">
    <location>
        <begin position="13"/>
        <end position="129"/>
    </location>
</feature>
<evidence type="ECO:0000259" key="2">
    <source>
        <dbReference type="Pfam" id="PF01048"/>
    </source>
</evidence>
<evidence type="ECO:0000313" key="4">
    <source>
        <dbReference type="Proteomes" id="UP000176998"/>
    </source>
</evidence>
<dbReference type="Gene3D" id="3.40.50.1580">
    <property type="entry name" value="Nucleoside phosphorylase domain"/>
    <property type="match status" value="1"/>
</dbReference>
<dbReference type="GO" id="GO:0003824">
    <property type="term" value="F:catalytic activity"/>
    <property type="evidence" value="ECO:0007669"/>
    <property type="project" value="InterPro"/>
</dbReference>
<dbReference type="RefSeq" id="XP_022479962.1">
    <property type="nucleotide sequence ID" value="XM_022613578.1"/>
</dbReference>
<comment type="caution">
    <text evidence="3">The sequence shown here is derived from an EMBL/GenBank/DDBJ whole genome shotgun (WGS) entry which is preliminary data.</text>
</comment>
<dbReference type="PANTHER" id="PTHR46082:SF6">
    <property type="entry name" value="AAA+ ATPASE DOMAIN-CONTAINING PROTEIN-RELATED"/>
    <property type="match status" value="1"/>
</dbReference>
<dbReference type="AlphaFoldDB" id="A0A1G4BN35"/>
<accession>A0A1G4BN35</accession>
<dbReference type="SUPFAM" id="SSF53167">
    <property type="entry name" value="Purine and uridine phosphorylases"/>
    <property type="match status" value="1"/>
</dbReference>
<dbReference type="OrthoDB" id="20872at2759"/>
<dbReference type="PANTHER" id="PTHR46082">
    <property type="entry name" value="ATP/GTP-BINDING PROTEIN-RELATED"/>
    <property type="match status" value="1"/>
</dbReference>
<gene>
    <name evidence="3" type="ORF">CORC01_01925</name>
</gene>
<keyword evidence="1" id="KW-0732">Signal</keyword>
<reference evidence="3 4" key="1">
    <citation type="submission" date="2016-09" db="EMBL/GenBank/DDBJ databases">
        <authorList>
            <person name="Capua I."/>
            <person name="De Benedictis P."/>
            <person name="Joannis T."/>
            <person name="Lombin L.H."/>
            <person name="Cattoli G."/>
        </authorList>
    </citation>
    <scope>NUCLEOTIDE SEQUENCE [LARGE SCALE GENOMIC DNA]</scope>
    <source>
        <strain evidence="3 4">IMI 309357</strain>
    </source>
</reference>
<feature type="chain" id="PRO_5009603096" description="Nucleoside phosphorylase domain-containing protein" evidence="1">
    <location>
        <begin position="30"/>
        <end position="272"/>
    </location>
</feature>
<feature type="signal peptide" evidence="1">
    <location>
        <begin position="1"/>
        <end position="29"/>
    </location>
</feature>
<protein>
    <recommendedName>
        <fullName evidence="2">Nucleoside phosphorylase domain-containing protein</fullName>
    </recommendedName>
</protein>
<evidence type="ECO:0000313" key="3">
    <source>
        <dbReference type="EMBL" id="OHF02824.1"/>
    </source>
</evidence>
<dbReference type="Proteomes" id="UP000176998">
    <property type="component" value="Unassembled WGS sequence"/>
</dbReference>
<dbReference type="GO" id="GO:0009116">
    <property type="term" value="P:nucleoside metabolic process"/>
    <property type="evidence" value="ECO:0007669"/>
    <property type="project" value="InterPro"/>
</dbReference>
<sequence length="272" mass="29378">MSAHPPRRRKYFTVAVICALLLEFDTVISNSNELWDGLENNLGKAQGDTNNYTLGGIGRQNAVLVLLPGIRKVNAANTTAKLRSNYGCIRLAVLCGICGSVPNADSEGEVLLGDVILSNSLVQYDLGRLHPHKFETKDAVKNIGQIMQMCSFNPTTLTYIGENLSATAASFTLVKKRRKRHVTNSAVTLAAECLEDASGVREHSLIAFEMEGAGVWVELLCIITKGVHNYADSHNNKAWQHRAAATAAAATRVPVDHYAPAPAQSPVGQARD</sequence>
<dbReference type="InterPro" id="IPR035994">
    <property type="entry name" value="Nucleoside_phosphorylase_sf"/>
</dbReference>
<organism evidence="3 4">
    <name type="scientific">Colletotrichum orchidophilum</name>
    <dbReference type="NCBI Taxonomy" id="1209926"/>
    <lineage>
        <taxon>Eukaryota</taxon>
        <taxon>Fungi</taxon>
        <taxon>Dikarya</taxon>
        <taxon>Ascomycota</taxon>
        <taxon>Pezizomycotina</taxon>
        <taxon>Sordariomycetes</taxon>
        <taxon>Hypocreomycetidae</taxon>
        <taxon>Glomerellales</taxon>
        <taxon>Glomerellaceae</taxon>
        <taxon>Colletotrichum</taxon>
    </lineage>
</organism>
<keyword evidence="4" id="KW-1185">Reference proteome</keyword>
<proteinExistence type="predicted"/>
<dbReference type="Pfam" id="PF01048">
    <property type="entry name" value="PNP_UDP_1"/>
    <property type="match status" value="1"/>
</dbReference>
<name>A0A1G4BN35_9PEZI</name>